<feature type="compositionally biased region" description="Low complexity" evidence="7">
    <location>
        <begin position="377"/>
        <end position="388"/>
    </location>
</feature>
<dbReference type="EMBL" id="KN847336">
    <property type="protein sequence ID" value="KIW42443.1"/>
    <property type="molecule type" value="Genomic_DNA"/>
</dbReference>
<dbReference type="PANTHER" id="PTHR33572:SF3">
    <property type="entry name" value="VELVET COMPLEX SUBUNIT B"/>
    <property type="match status" value="1"/>
</dbReference>
<feature type="region of interest" description="Disordered" evidence="7">
    <location>
        <begin position="372"/>
        <end position="395"/>
    </location>
</feature>
<evidence type="ECO:0000256" key="5">
    <source>
        <dbReference type="ARBA" id="ARBA00023242"/>
    </source>
</evidence>
<keyword evidence="2" id="KW-0749">Sporulation</keyword>
<feature type="region of interest" description="Disordered" evidence="7">
    <location>
        <begin position="1"/>
        <end position="71"/>
    </location>
</feature>
<dbReference type="Proteomes" id="UP000053342">
    <property type="component" value="Unassembled WGS sequence"/>
</dbReference>
<evidence type="ECO:0000256" key="2">
    <source>
        <dbReference type="ARBA" id="ARBA00022969"/>
    </source>
</evidence>
<dbReference type="OrthoDB" id="1746739at2759"/>
<keyword evidence="10" id="KW-1185">Reference proteome</keyword>
<dbReference type="GeneID" id="27358068"/>
<feature type="domain" description="Velvet" evidence="8">
    <location>
        <begin position="89"/>
        <end position="446"/>
    </location>
</feature>
<dbReference type="GO" id="GO:0030435">
    <property type="term" value="P:sporulation resulting in formation of a cellular spore"/>
    <property type="evidence" value="ECO:0007669"/>
    <property type="project" value="UniProtKB-KW"/>
</dbReference>
<comment type="similarity">
    <text evidence="6">Belongs to the velvet family. VelB subfamily.</text>
</comment>
<feature type="region of interest" description="Disordered" evidence="7">
    <location>
        <begin position="225"/>
        <end position="309"/>
    </location>
</feature>
<dbReference type="PROSITE" id="PS51821">
    <property type="entry name" value="VELVET"/>
    <property type="match status" value="1"/>
</dbReference>
<evidence type="ECO:0000313" key="9">
    <source>
        <dbReference type="EMBL" id="KIW42443.1"/>
    </source>
</evidence>
<reference evidence="9 10" key="1">
    <citation type="submission" date="2015-01" db="EMBL/GenBank/DDBJ databases">
        <title>The Genome Sequence of Exophiala oligosperma CBS72588.</title>
        <authorList>
            <consortium name="The Broad Institute Genomics Platform"/>
            <person name="Cuomo C."/>
            <person name="de Hoog S."/>
            <person name="Gorbushina A."/>
            <person name="Stielow B."/>
            <person name="Teixiera M."/>
            <person name="Abouelleil A."/>
            <person name="Chapman S.B."/>
            <person name="Priest M."/>
            <person name="Young S.K."/>
            <person name="Wortman J."/>
            <person name="Nusbaum C."/>
            <person name="Birren B."/>
        </authorList>
    </citation>
    <scope>NUCLEOTIDE SEQUENCE [LARGE SCALE GENOMIC DNA]</scope>
    <source>
        <strain evidence="9 10">CBS 72588</strain>
    </source>
</reference>
<feature type="compositionally biased region" description="Low complexity" evidence="7">
    <location>
        <begin position="279"/>
        <end position="290"/>
    </location>
</feature>
<feature type="compositionally biased region" description="Polar residues" evidence="7">
    <location>
        <begin position="231"/>
        <end position="241"/>
    </location>
</feature>
<dbReference type="Pfam" id="PF11754">
    <property type="entry name" value="Velvet"/>
    <property type="match status" value="1"/>
</dbReference>
<evidence type="ECO:0000256" key="1">
    <source>
        <dbReference type="ARBA" id="ARBA00004123"/>
    </source>
</evidence>
<evidence type="ECO:0000256" key="6">
    <source>
        <dbReference type="ARBA" id="ARBA00038045"/>
    </source>
</evidence>
<comment type="subcellular location">
    <subcellularLocation>
        <location evidence="1">Nucleus</location>
    </subcellularLocation>
</comment>
<organism evidence="9 10">
    <name type="scientific">Exophiala oligosperma</name>
    <dbReference type="NCBI Taxonomy" id="215243"/>
    <lineage>
        <taxon>Eukaryota</taxon>
        <taxon>Fungi</taxon>
        <taxon>Dikarya</taxon>
        <taxon>Ascomycota</taxon>
        <taxon>Pezizomycotina</taxon>
        <taxon>Eurotiomycetes</taxon>
        <taxon>Chaetothyriomycetidae</taxon>
        <taxon>Chaetothyriales</taxon>
        <taxon>Herpotrichiellaceae</taxon>
        <taxon>Exophiala</taxon>
    </lineage>
</organism>
<keyword evidence="3" id="KW-0805">Transcription regulation</keyword>
<dbReference type="STRING" id="215243.A0A0D2DHH7"/>
<dbReference type="RefSeq" id="XP_016262659.1">
    <property type="nucleotide sequence ID" value="XM_016407055.1"/>
</dbReference>
<evidence type="ECO:0000256" key="4">
    <source>
        <dbReference type="ARBA" id="ARBA00023163"/>
    </source>
</evidence>
<feature type="compositionally biased region" description="Polar residues" evidence="7">
    <location>
        <begin position="29"/>
        <end position="48"/>
    </location>
</feature>
<accession>A0A0D2DHH7</accession>
<keyword evidence="5" id="KW-0539">Nucleus</keyword>
<evidence type="ECO:0000259" key="8">
    <source>
        <dbReference type="PROSITE" id="PS51821"/>
    </source>
</evidence>
<dbReference type="Gene3D" id="2.60.40.3960">
    <property type="entry name" value="Velvet domain"/>
    <property type="match status" value="2"/>
</dbReference>
<dbReference type="VEuPathDB" id="FungiDB:PV06_05994"/>
<keyword evidence="4" id="KW-0804">Transcription</keyword>
<gene>
    <name evidence="9" type="ORF">PV06_05994</name>
</gene>
<feature type="region of interest" description="Disordered" evidence="7">
    <location>
        <begin position="438"/>
        <end position="467"/>
    </location>
</feature>
<feature type="compositionally biased region" description="Polar residues" evidence="7">
    <location>
        <begin position="250"/>
        <end position="264"/>
    </location>
</feature>
<dbReference type="GO" id="GO:0005634">
    <property type="term" value="C:nucleus"/>
    <property type="evidence" value="ECO:0007669"/>
    <property type="project" value="UniProtKB-SubCell"/>
</dbReference>
<dbReference type="HOGENOM" id="CLU_022491_0_0_1"/>
<dbReference type="InterPro" id="IPR038491">
    <property type="entry name" value="Velvet_dom_sf"/>
</dbReference>
<dbReference type="AlphaFoldDB" id="A0A0D2DHH7"/>
<evidence type="ECO:0000256" key="7">
    <source>
        <dbReference type="SAM" id="MobiDB-lite"/>
    </source>
</evidence>
<dbReference type="InterPro" id="IPR037525">
    <property type="entry name" value="Velvet_dom"/>
</dbReference>
<sequence length="467" mass="51478">MYHASSSSSHNYQHSRPSMQLPLPAPLSLSIQSPRSQNYPPYMSQTNPASPPVQTPGQASNPPPDESPTAVVEVNDDANYNIPTPPPICKRWQGMLWKIEVIQNPLRARMCGFGDKDRRPISPPPAVLLTIWDPNTGAEIDYKKISDLSKLILIVDLWNLHGTREDNCVRHTTTSPSISTTTAHPFPYTYTGKVISNPSVDYDGSRIPSYMNSYADQVIPIAANSGGPVQPANSSQPNYANDNHAHEARTNSLPNNHQSPSNAQFPGGYDHHSPSALVSPHSMTSSSRSSQDAGIIVNGGHRDSRELRDIRDHRETTIARNLIGNTTASANLLYDENGKHGIWFVLQDLSVRTEGWFRLKVNLFNLAQPPFMEEESSNTNNGNTNGSNNKDEQTPANNELLKEAPLLASAFSKPFKVFSAKKFPGVIESTNLSRTFAKQGIKIPIRKDHGGKKRKAGPDSDEEEYDE</sequence>
<name>A0A0D2DHH7_9EURO</name>
<protein>
    <recommendedName>
        <fullName evidence="8">Velvet domain-containing protein</fullName>
    </recommendedName>
</protein>
<dbReference type="PANTHER" id="PTHR33572">
    <property type="entry name" value="SPORE DEVELOPMENT REGULATOR VOSA"/>
    <property type="match status" value="1"/>
</dbReference>
<proteinExistence type="inferred from homology"/>
<evidence type="ECO:0000256" key="3">
    <source>
        <dbReference type="ARBA" id="ARBA00023015"/>
    </source>
</evidence>
<dbReference type="InterPro" id="IPR021740">
    <property type="entry name" value="Velvet"/>
</dbReference>
<evidence type="ECO:0000313" key="10">
    <source>
        <dbReference type="Proteomes" id="UP000053342"/>
    </source>
</evidence>
<feature type="compositionally biased region" description="Basic and acidic residues" evidence="7">
    <location>
        <begin position="300"/>
        <end position="309"/>
    </location>
</feature>